<name>Q0UXJ2_PHANO</name>
<reference evidence="3" key="1">
    <citation type="journal article" date="2007" name="Plant Cell">
        <title>Dothideomycete-plant interactions illuminated by genome sequencing and EST analysis of the wheat pathogen Stagonospora nodorum.</title>
        <authorList>
            <person name="Hane J.K."/>
            <person name="Lowe R.G."/>
            <person name="Solomon P.S."/>
            <person name="Tan K.C."/>
            <person name="Schoch C.L."/>
            <person name="Spatafora J.W."/>
            <person name="Crous P.W."/>
            <person name="Kodira C."/>
            <person name="Birren B.W."/>
            <person name="Galagan J.E."/>
            <person name="Torriani S.F."/>
            <person name="McDonald B.A."/>
            <person name="Oliver R.P."/>
        </authorList>
    </citation>
    <scope>NUCLEOTIDE SEQUENCE [LARGE SCALE GENOMIC DNA]</scope>
    <source>
        <strain evidence="3">SN15 / ATCC MYA-4574 / FGSC 10173</strain>
    </source>
</reference>
<accession>Q0UXJ2</accession>
<feature type="compositionally biased region" description="Basic and acidic residues" evidence="1">
    <location>
        <begin position="76"/>
        <end position="93"/>
    </location>
</feature>
<dbReference type="InParanoid" id="Q0UXJ2"/>
<feature type="region of interest" description="Disordered" evidence="1">
    <location>
        <begin position="73"/>
        <end position="102"/>
    </location>
</feature>
<dbReference type="GeneID" id="5970943"/>
<evidence type="ECO:0000313" key="3">
    <source>
        <dbReference type="Proteomes" id="UP000001055"/>
    </source>
</evidence>
<dbReference type="VEuPathDB" id="FungiDB:JI435_035220"/>
<dbReference type="AlphaFoldDB" id="Q0UXJ2"/>
<gene>
    <name evidence="2" type="ORF">SNOG_03522</name>
</gene>
<protein>
    <submittedName>
        <fullName evidence="2">Uncharacterized protein</fullName>
    </submittedName>
</protein>
<evidence type="ECO:0000256" key="1">
    <source>
        <dbReference type="SAM" id="MobiDB-lite"/>
    </source>
</evidence>
<dbReference type="RefSeq" id="XP_001794080.1">
    <property type="nucleotide sequence ID" value="XM_001794028.1"/>
</dbReference>
<sequence>MCKGDSSRFDLLSAKLRACDATIVACSKQQAGRSAALDLCAEDLACAYCMVAETSAEACSRLRGPLLSSHLRKEHRGSETLKEMDDRNKEWNKCRRPPTPYK</sequence>
<dbReference type="Proteomes" id="UP000001055">
    <property type="component" value="Unassembled WGS sequence"/>
</dbReference>
<organism evidence="2 3">
    <name type="scientific">Phaeosphaeria nodorum (strain SN15 / ATCC MYA-4574 / FGSC 10173)</name>
    <name type="common">Glume blotch fungus</name>
    <name type="synonym">Parastagonospora nodorum</name>
    <dbReference type="NCBI Taxonomy" id="321614"/>
    <lineage>
        <taxon>Eukaryota</taxon>
        <taxon>Fungi</taxon>
        <taxon>Dikarya</taxon>
        <taxon>Ascomycota</taxon>
        <taxon>Pezizomycotina</taxon>
        <taxon>Dothideomycetes</taxon>
        <taxon>Pleosporomycetidae</taxon>
        <taxon>Pleosporales</taxon>
        <taxon>Pleosporineae</taxon>
        <taxon>Phaeosphaeriaceae</taxon>
        <taxon>Parastagonospora</taxon>
    </lineage>
</organism>
<evidence type="ECO:0000313" key="2">
    <source>
        <dbReference type="EMBL" id="EAT88727.1"/>
    </source>
</evidence>
<dbReference type="KEGG" id="pno:SNOG_03522"/>
<dbReference type="EMBL" id="CH445329">
    <property type="protein sequence ID" value="EAT88727.1"/>
    <property type="molecule type" value="Genomic_DNA"/>
</dbReference>
<proteinExistence type="predicted"/>